<dbReference type="EMBL" id="ABWK02000001">
    <property type="protein sequence ID" value="EEX70038.1"/>
    <property type="molecule type" value="Genomic_DNA"/>
</dbReference>
<dbReference type="STRING" id="500635.MITSMUL_03171"/>
<dbReference type="HOGENOM" id="CLU_3154917_0_0_9"/>
<sequence length="48" mass="5326">MKQRIIDGIAGIIGWSTALFIVASVVFVFVAIAAFYVAMFIRLVMMML</sequence>
<name>C9KJH2_9FIRM</name>
<evidence type="ECO:0000256" key="1">
    <source>
        <dbReference type="SAM" id="Phobius"/>
    </source>
</evidence>
<comment type="caution">
    <text evidence="2">The sequence shown here is derived from an EMBL/GenBank/DDBJ whole genome shotgun (WGS) entry which is preliminary data.</text>
</comment>
<protein>
    <submittedName>
        <fullName evidence="2">Uncharacterized protein</fullName>
    </submittedName>
</protein>
<organism evidence="2 3">
    <name type="scientific">Mitsuokella multacida DSM 20544</name>
    <dbReference type="NCBI Taxonomy" id="500635"/>
    <lineage>
        <taxon>Bacteria</taxon>
        <taxon>Bacillati</taxon>
        <taxon>Bacillota</taxon>
        <taxon>Negativicutes</taxon>
        <taxon>Selenomonadales</taxon>
        <taxon>Selenomonadaceae</taxon>
        <taxon>Mitsuokella</taxon>
    </lineage>
</organism>
<gene>
    <name evidence="2" type="ORF">MITSMUL_03171</name>
</gene>
<evidence type="ECO:0000313" key="3">
    <source>
        <dbReference type="Proteomes" id="UP000003671"/>
    </source>
</evidence>
<keyword evidence="1" id="KW-1133">Transmembrane helix</keyword>
<dbReference type="AlphaFoldDB" id="C9KJH2"/>
<keyword evidence="1" id="KW-0812">Transmembrane</keyword>
<feature type="transmembrane region" description="Helical" evidence="1">
    <location>
        <begin position="12"/>
        <end position="41"/>
    </location>
</feature>
<dbReference type="RefSeq" id="WP_005839055.1">
    <property type="nucleotide sequence ID" value="NZ_GG697141.2"/>
</dbReference>
<dbReference type="Proteomes" id="UP000003671">
    <property type="component" value="Unassembled WGS sequence"/>
</dbReference>
<dbReference type="GeneID" id="93482627"/>
<proteinExistence type="predicted"/>
<reference evidence="2" key="1">
    <citation type="submission" date="2009-09" db="EMBL/GenBank/DDBJ databases">
        <authorList>
            <person name="Weinstock G."/>
            <person name="Sodergren E."/>
            <person name="Clifton S."/>
            <person name="Fulton L."/>
            <person name="Fulton B."/>
            <person name="Courtney L."/>
            <person name="Fronick C."/>
            <person name="Harrison M."/>
            <person name="Strong C."/>
            <person name="Farmer C."/>
            <person name="Delahaunty K."/>
            <person name="Markovic C."/>
            <person name="Hall O."/>
            <person name="Minx P."/>
            <person name="Tomlinson C."/>
            <person name="Mitreva M."/>
            <person name="Nelson J."/>
            <person name="Hou S."/>
            <person name="Wollam A."/>
            <person name="Pepin K.H."/>
            <person name="Johnson M."/>
            <person name="Bhonagiri V."/>
            <person name="Nash W.E."/>
            <person name="Warren W."/>
            <person name="Chinwalla A."/>
            <person name="Mardis E.R."/>
            <person name="Wilson R.K."/>
        </authorList>
    </citation>
    <scope>NUCLEOTIDE SEQUENCE [LARGE SCALE GENOMIC DNA]</scope>
    <source>
        <strain evidence="2">DSM 20544</strain>
    </source>
</reference>
<keyword evidence="1" id="KW-0472">Membrane</keyword>
<keyword evidence="3" id="KW-1185">Reference proteome</keyword>
<evidence type="ECO:0000313" key="2">
    <source>
        <dbReference type="EMBL" id="EEX70038.1"/>
    </source>
</evidence>
<accession>C9KJH2</accession>